<dbReference type="EMBL" id="JAVLVT010000004">
    <property type="protein sequence ID" value="MDS1270633.1"/>
    <property type="molecule type" value="Genomic_DNA"/>
</dbReference>
<organism evidence="2 3">
    <name type="scientific">Lipingzhangella rawalii</name>
    <dbReference type="NCBI Taxonomy" id="2055835"/>
    <lineage>
        <taxon>Bacteria</taxon>
        <taxon>Bacillati</taxon>
        <taxon>Actinomycetota</taxon>
        <taxon>Actinomycetes</taxon>
        <taxon>Streptosporangiales</taxon>
        <taxon>Nocardiopsidaceae</taxon>
        <taxon>Lipingzhangella</taxon>
    </lineage>
</organism>
<proteinExistence type="predicted"/>
<dbReference type="Proteomes" id="UP001250214">
    <property type="component" value="Unassembled WGS sequence"/>
</dbReference>
<keyword evidence="3" id="KW-1185">Reference proteome</keyword>
<evidence type="ECO:0000313" key="2">
    <source>
        <dbReference type="EMBL" id="MDS1270633.1"/>
    </source>
</evidence>
<reference evidence="3" key="1">
    <citation type="submission" date="2023-07" db="EMBL/GenBank/DDBJ databases">
        <title>Novel species in the genus Lipingzhangella isolated from Sambhar Salt Lake.</title>
        <authorList>
            <person name="Jiya N."/>
            <person name="Kajale S."/>
            <person name="Sharma A."/>
        </authorList>
    </citation>
    <scope>NUCLEOTIDE SEQUENCE [LARGE SCALE GENOMIC DNA]</scope>
    <source>
        <strain evidence="3">LS1_29</strain>
    </source>
</reference>
<feature type="region of interest" description="Disordered" evidence="1">
    <location>
        <begin position="300"/>
        <end position="319"/>
    </location>
</feature>
<name>A0ABU2H5S1_9ACTN</name>
<feature type="region of interest" description="Disordered" evidence="1">
    <location>
        <begin position="231"/>
        <end position="287"/>
    </location>
</feature>
<comment type="caution">
    <text evidence="2">The sequence shown here is derived from an EMBL/GenBank/DDBJ whole genome shotgun (WGS) entry which is preliminary data.</text>
</comment>
<gene>
    <name evidence="2" type="ORF">RIF23_10015</name>
</gene>
<dbReference type="RefSeq" id="WP_310912187.1">
    <property type="nucleotide sequence ID" value="NZ_JAVLVT010000004.1"/>
</dbReference>
<evidence type="ECO:0000256" key="1">
    <source>
        <dbReference type="SAM" id="MobiDB-lite"/>
    </source>
</evidence>
<protein>
    <submittedName>
        <fullName evidence="2">Uncharacterized protein</fullName>
    </submittedName>
</protein>
<feature type="compositionally biased region" description="Acidic residues" evidence="1">
    <location>
        <begin position="440"/>
        <end position="476"/>
    </location>
</feature>
<dbReference type="PROSITE" id="PS51257">
    <property type="entry name" value="PROKAR_LIPOPROTEIN"/>
    <property type="match status" value="1"/>
</dbReference>
<sequence length="476" mass="50088">MTSRTRSAAVRPVTGLRGPAVAAGLGAVVLLAGGCSIDLSHLRPGAGDDAEDNQEEFQDAAPVLAAALDELATWPAVQVDGRAAQGEDAPWEAGLVLADTGTLHGTLDGEDTQVEVMEADEHLFLSAETPFWLSENAYAVDADAYPDSWVQVDREFLGANLADVFHPAHLAEELRERGPDEGSAEAVEDPDAVEGTDAYRIPVDGGDVWVSQEEPHQLLRLQIADLAVPDTAADDDSAGGEAQPDDDDEAGQDPPDSEDNGTEEDAGEQAPAGDPWRADVTVEQPSTDTVEEMYDTLLTESEELTGARDNRSDIGWTDSDLGMDCSVGGACTVTGEVENQGSDQGVESAVRARMDVTVSNPDLGDETCNDSQGVEPGESVELSCGVDFALEPASAPESYEVEADAELSTRAMTGNAVDDLVELLEEQRETILDQLGNGGADEDDDTATDAAENDSDEDADDENDTDDEDTGGDDDT</sequence>
<feature type="compositionally biased region" description="Acidic residues" evidence="1">
    <location>
        <begin position="232"/>
        <end position="267"/>
    </location>
</feature>
<feature type="region of interest" description="Disordered" evidence="1">
    <location>
        <begin position="359"/>
        <end position="378"/>
    </location>
</feature>
<accession>A0ABU2H5S1</accession>
<feature type="region of interest" description="Disordered" evidence="1">
    <location>
        <begin position="174"/>
        <end position="200"/>
    </location>
</feature>
<evidence type="ECO:0000313" key="3">
    <source>
        <dbReference type="Proteomes" id="UP001250214"/>
    </source>
</evidence>
<feature type="region of interest" description="Disordered" evidence="1">
    <location>
        <begin position="431"/>
        <end position="476"/>
    </location>
</feature>
<feature type="compositionally biased region" description="Acidic residues" evidence="1">
    <location>
        <begin position="182"/>
        <end position="194"/>
    </location>
</feature>